<accession>A0A812WX56</accession>
<name>A0A812WX56_SYMPI</name>
<dbReference type="SUPFAM" id="SSF81296">
    <property type="entry name" value="E set domains"/>
    <property type="match status" value="1"/>
</dbReference>
<dbReference type="GO" id="GO:0000139">
    <property type="term" value="C:Golgi membrane"/>
    <property type="evidence" value="ECO:0007669"/>
    <property type="project" value="TreeGrafter"/>
</dbReference>
<dbReference type="OrthoDB" id="440755at2759"/>
<dbReference type="Proteomes" id="UP000649617">
    <property type="component" value="Unassembled WGS sequence"/>
</dbReference>
<dbReference type="GO" id="GO:0016266">
    <property type="term" value="P:protein O-linked glycosylation via N-acetyl-galactosamine"/>
    <property type="evidence" value="ECO:0007669"/>
    <property type="project" value="TreeGrafter"/>
</dbReference>
<protein>
    <submittedName>
        <fullName evidence="2">Cemip protein</fullName>
    </submittedName>
</protein>
<gene>
    <name evidence="2" type="primary">Cemip</name>
    <name evidence="2" type="ORF">SPIL2461_LOCUS20013</name>
</gene>
<feature type="domain" description="ILEI/PANDER" evidence="1">
    <location>
        <begin position="575"/>
        <end position="660"/>
    </location>
</feature>
<feature type="domain" description="ILEI/PANDER" evidence="1">
    <location>
        <begin position="226"/>
        <end position="298"/>
    </location>
</feature>
<feature type="domain" description="ILEI/PANDER" evidence="1">
    <location>
        <begin position="398"/>
        <end position="478"/>
    </location>
</feature>
<dbReference type="EMBL" id="CAJNIZ010045005">
    <property type="protein sequence ID" value="CAE7707883.1"/>
    <property type="molecule type" value="Genomic_DNA"/>
</dbReference>
<dbReference type="InterPro" id="IPR052463">
    <property type="entry name" value="O-linked_mannose_GnT"/>
</dbReference>
<dbReference type="PROSITE" id="PS52031">
    <property type="entry name" value="GG_LECTIN"/>
    <property type="match status" value="2"/>
</dbReference>
<dbReference type="GO" id="GO:0047223">
    <property type="term" value="F:beta-1,3-galactosyl-O-glycosyl-glycoprotein beta-1,3-N-acetylglucosaminyltransferase activity"/>
    <property type="evidence" value="ECO:0007669"/>
    <property type="project" value="TreeGrafter"/>
</dbReference>
<evidence type="ECO:0000313" key="3">
    <source>
        <dbReference type="Proteomes" id="UP000649617"/>
    </source>
</evidence>
<dbReference type="InterPro" id="IPR039477">
    <property type="entry name" value="ILEI/PANDER_dom"/>
</dbReference>
<dbReference type="AlphaFoldDB" id="A0A812WX56"/>
<reference evidence="2" key="1">
    <citation type="submission" date="2021-02" db="EMBL/GenBank/DDBJ databases">
        <authorList>
            <person name="Dougan E. K."/>
            <person name="Rhodes N."/>
            <person name="Thang M."/>
            <person name="Chan C."/>
        </authorList>
    </citation>
    <scope>NUCLEOTIDE SEQUENCE</scope>
</reference>
<evidence type="ECO:0000313" key="2">
    <source>
        <dbReference type="EMBL" id="CAE7707883.1"/>
    </source>
</evidence>
<dbReference type="Pfam" id="PF15711">
    <property type="entry name" value="ILEI"/>
    <property type="match status" value="3"/>
</dbReference>
<evidence type="ECO:0000259" key="1">
    <source>
        <dbReference type="Pfam" id="PF15711"/>
    </source>
</evidence>
<dbReference type="InterPro" id="IPR013783">
    <property type="entry name" value="Ig-like_fold"/>
</dbReference>
<sequence>MKLLALLSKCCLAIPVTFKVDFRGRHVAPGGPHLVGSFQEWDPSATSMVDGNGDGIYVATLDLPASSHQFKFINGSSLEDTETPPACSSGQTYSRNYGYNNEDAYRQLEIAENATSAEVHLCFQECQPCDALSLCKMVDCGSDLVLKDSALNVPGETRATCCRDLLGGGWRTPVVVRSAGYSDGNRAEFWLDGELIHSTGERVVTVVEVQPALLANYLSYGWRAPVKHKETFDTYVDSSKLEAYLSTVPSGHLLLMGAVDEASAMLSPHAKAMIGTCGAKSIQQVGFRSSYALIGQKNGSALSEVALPEGSGHAVAVAEHLLPHHVYKLCKMYNCYWGIFRNVLRADAMETPGHLEEHCCERAKQGEQSLVVRSEGFSDGNRAECWLNGQLLYRTRTRGLTVVDLWPNMTVKHRETFDTSTLVAYLSSTATGNIILVGAVDEASRGFSQEAENLLRQCGATFPKPLPFRSSYALIGIKAGRALSEVVMSELSGCAVAVAEVIPSEQVRCNQYNRPAGFVLKADAMETLGASLETCCKAAGAGEQVIVVRSAGYEDGNKAEFWLNGELLYETSKRGLTIVDLWPNLAVKHKETFDTHADCTTFIAYLSSTAEGNMILIGAADEASAGITLEAANLLRECGATFPRPISWRSSYALIGIKGGNALSEVVRRMEDGKAVAVAATLPPNLQTTTTSTLDRFMPVDGGMDRACRGAGPSDNNPNYYRVVSGIESLLACKEECMGSEACVGVEHSGSRCEVWTRPEGIQASIHLARFTCLSYNAAVTTTMAATTTRATAKLFAAVDGGINRACRGASASDNDPGNYMVVAGVQQLGDCES</sequence>
<organism evidence="2 3">
    <name type="scientific">Symbiodinium pilosum</name>
    <name type="common">Dinoflagellate</name>
    <dbReference type="NCBI Taxonomy" id="2952"/>
    <lineage>
        <taxon>Eukaryota</taxon>
        <taxon>Sar</taxon>
        <taxon>Alveolata</taxon>
        <taxon>Dinophyceae</taxon>
        <taxon>Suessiales</taxon>
        <taxon>Symbiodiniaceae</taxon>
        <taxon>Symbiodinium</taxon>
    </lineage>
</organism>
<comment type="caution">
    <text evidence="2">The sequence shown here is derived from an EMBL/GenBank/DDBJ whole genome shotgun (WGS) entry which is preliminary data.</text>
</comment>
<dbReference type="PANTHER" id="PTHR46396">
    <property type="entry name" value="PROTEIN O-LINKED-MANNOSE BETA-1,2-N-ACETYLGLUCOSAMINYLTRANSFERASE 1"/>
    <property type="match status" value="1"/>
</dbReference>
<dbReference type="InterPro" id="IPR014756">
    <property type="entry name" value="Ig_E-set"/>
</dbReference>
<dbReference type="Gene3D" id="2.60.40.10">
    <property type="entry name" value="Immunoglobulins"/>
    <property type="match status" value="1"/>
</dbReference>
<keyword evidence="3" id="KW-1185">Reference proteome</keyword>
<dbReference type="PANTHER" id="PTHR46396:SF2">
    <property type="entry name" value="ILEI_PANDER DOMAIN-CONTAINING PROTEIN"/>
    <property type="match status" value="1"/>
</dbReference>
<proteinExistence type="predicted"/>